<organism evidence="1">
    <name type="scientific">Utricularia reniformis</name>
    <dbReference type="NCBI Taxonomy" id="192314"/>
    <lineage>
        <taxon>Eukaryota</taxon>
        <taxon>Viridiplantae</taxon>
        <taxon>Streptophyta</taxon>
        <taxon>Embryophyta</taxon>
        <taxon>Tracheophyta</taxon>
        <taxon>Spermatophyta</taxon>
        <taxon>Magnoliopsida</taxon>
        <taxon>eudicotyledons</taxon>
        <taxon>Gunneridae</taxon>
        <taxon>Pentapetalae</taxon>
        <taxon>asterids</taxon>
        <taxon>lamiids</taxon>
        <taxon>Lamiales</taxon>
        <taxon>Lentibulariaceae</taxon>
        <taxon>Utricularia</taxon>
    </lineage>
</organism>
<keyword evidence="1" id="KW-0496">Mitochondrion</keyword>
<gene>
    <name evidence="1" type="ORF">AEK19_MT0876</name>
</gene>
<name>A0A1Y0B150_9LAMI</name>
<accession>A0A1Y0B150</accession>
<protein>
    <submittedName>
        <fullName evidence="1">Uncharacterized protein</fullName>
    </submittedName>
</protein>
<dbReference type="EMBL" id="KY774314">
    <property type="protein sequence ID" value="ART31108.1"/>
    <property type="molecule type" value="Genomic_DNA"/>
</dbReference>
<evidence type="ECO:0000313" key="1">
    <source>
        <dbReference type="EMBL" id="ART31108.1"/>
    </source>
</evidence>
<proteinExistence type="predicted"/>
<geneLocation type="mitochondrion" evidence="1"/>
<dbReference type="AlphaFoldDB" id="A0A1Y0B150"/>
<sequence length="64" mass="7304">MTCKLYYAHPSSAARGFHYQEVYPRLLVLIFPDTCSPGVDLLVVNRSVRAIDNSSIEFKHIRAH</sequence>
<reference evidence="1" key="1">
    <citation type="submission" date="2017-03" db="EMBL/GenBank/DDBJ databases">
        <title>The mitochondrial genome of the carnivorous plant Utricularia reniformis (Lentibulariaceae): structure, comparative analysis and evolutionary landmarks.</title>
        <authorList>
            <person name="Silva S.R."/>
            <person name="Alvarenga D.O."/>
            <person name="Michael T.P."/>
            <person name="Miranda V.F.O."/>
            <person name="Varani A.M."/>
        </authorList>
    </citation>
    <scope>NUCLEOTIDE SEQUENCE</scope>
</reference>